<gene>
    <name evidence="2" type="ordered locus">SGRA_3107</name>
</gene>
<dbReference type="EMBL" id="CP002831">
    <property type="protein sequence ID" value="AFC25835.1"/>
    <property type="molecule type" value="Genomic_DNA"/>
</dbReference>
<protein>
    <recommendedName>
        <fullName evidence="4">Lipoprotein</fullName>
    </recommendedName>
</protein>
<evidence type="ECO:0000313" key="3">
    <source>
        <dbReference type="Proteomes" id="UP000007519"/>
    </source>
</evidence>
<feature type="chain" id="PRO_5003604521" description="Lipoprotein" evidence="1">
    <location>
        <begin position="22"/>
        <end position="153"/>
    </location>
</feature>
<dbReference type="Proteomes" id="UP000007519">
    <property type="component" value="Chromosome"/>
</dbReference>
<keyword evidence="3" id="KW-1185">Reference proteome</keyword>
<accession>H6KZQ9</accession>
<dbReference type="HOGENOM" id="CLU_1712002_0_0_10"/>
<evidence type="ECO:0000313" key="2">
    <source>
        <dbReference type="EMBL" id="AFC25835.1"/>
    </source>
</evidence>
<name>H6KZQ9_SAPGL</name>
<dbReference type="KEGG" id="sgn:SGRA_3107"/>
<evidence type="ECO:0008006" key="4">
    <source>
        <dbReference type="Google" id="ProtNLM"/>
    </source>
</evidence>
<dbReference type="AlphaFoldDB" id="H6KZQ9"/>
<sequence length="153" mass="17450">MRLFLLLTSLFFLLPSLSAQEKELAVMAPLMLSGKWTGKLTQEKGGIAKTYYYEVELSLNGQDIVGTGMIRAGRMFGYFNIKGRLEGTKVTLEDIEITNEEIKERAAWCLKKMPLHFRFQDRKYKLIGPWSGVVPWRDCSPGEIELEKASIRA</sequence>
<reference evidence="2 3" key="1">
    <citation type="journal article" date="2012" name="Stand. Genomic Sci.">
        <title>Complete genome sequencing and analysis of Saprospira grandis str. Lewin, a predatory marine bacterium.</title>
        <authorList>
            <person name="Saw J.H."/>
            <person name="Yuryev A."/>
            <person name="Kanbe M."/>
            <person name="Hou S."/>
            <person name="Young A.G."/>
            <person name="Aizawa S."/>
            <person name="Alam M."/>
        </authorList>
    </citation>
    <scope>NUCLEOTIDE SEQUENCE [LARGE SCALE GENOMIC DNA]</scope>
    <source>
        <strain evidence="2 3">Lewin</strain>
    </source>
</reference>
<feature type="signal peptide" evidence="1">
    <location>
        <begin position="1"/>
        <end position="21"/>
    </location>
</feature>
<organism evidence="2 3">
    <name type="scientific">Saprospira grandis (strain Lewin)</name>
    <dbReference type="NCBI Taxonomy" id="984262"/>
    <lineage>
        <taxon>Bacteria</taxon>
        <taxon>Pseudomonadati</taxon>
        <taxon>Bacteroidota</taxon>
        <taxon>Saprospiria</taxon>
        <taxon>Saprospirales</taxon>
        <taxon>Saprospiraceae</taxon>
        <taxon>Saprospira</taxon>
    </lineage>
</organism>
<evidence type="ECO:0000256" key="1">
    <source>
        <dbReference type="SAM" id="SignalP"/>
    </source>
</evidence>
<dbReference type="OrthoDB" id="639821at2"/>
<keyword evidence="1" id="KW-0732">Signal</keyword>
<dbReference type="STRING" id="984262.SGRA_3107"/>
<proteinExistence type="predicted"/>
<dbReference type="RefSeq" id="WP_015693434.1">
    <property type="nucleotide sequence ID" value="NC_016940.1"/>
</dbReference>